<proteinExistence type="predicted"/>
<organism evidence="1 2">
    <name type="scientific">Heracleum sosnowskyi</name>
    <dbReference type="NCBI Taxonomy" id="360622"/>
    <lineage>
        <taxon>Eukaryota</taxon>
        <taxon>Viridiplantae</taxon>
        <taxon>Streptophyta</taxon>
        <taxon>Embryophyta</taxon>
        <taxon>Tracheophyta</taxon>
        <taxon>Spermatophyta</taxon>
        <taxon>Magnoliopsida</taxon>
        <taxon>eudicotyledons</taxon>
        <taxon>Gunneridae</taxon>
        <taxon>Pentapetalae</taxon>
        <taxon>asterids</taxon>
        <taxon>campanulids</taxon>
        <taxon>Apiales</taxon>
        <taxon>Apiaceae</taxon>
        <taxon>Apioideae</taxon>
        <taxon>apioid superclade</taxon>
        <taxon>Tordylieae</taxon>
        <taxon>Tordyliinae</taxon>
        <taxon>Heracleum</taxon>
    </lineage>
</organism>
<dbReference type="InterPro" id="IPR009856">
    <property type="entry name" value="Lir1"/>
</dbReference>
<dbReference type="PANTHER" id="PTHR36762">
    <property type="entry name" value="LIGHT-REGULATED PROTEIN 1, CHLOROPLASTIC"/>
    <property type="match status" value="1"/>
</dbReference>
<keyword evidence="2" id="KW-1185">Reference proteome</keyword>
<protein>
    <submittedName>
        <fullName evidence="1">Light-regulated protein-like</fullName>
    </submittedName>
</protein>
<dbReference type="Proteomes" id="UP001237642">
    <property type="component" value="Unassembled WGS sequence"/>
</dbReference>
<dbReference type="EMBL" id="JAUIZM010000009">
    <property type="protein sequence ID" value="KAK1365581.1"/>
    <property type="molecule type" value="Genomic_DNA"/>
</dbReference>
<name>A0AAD8M9F8_9APIA</name>
<sequence>MHPAAATYLVPLPFLSFRCQKSVITHQRSAGSSIFTPVPVKQCSKYNRLKMPSASVSASPQDNTSIVDYNTSTSVYISVFPAEACETIGGEACDVEMYPEAKLTPDLKSSQPQIVSEEMVDREYLDYNTPKTVFPGEACDDLGGEFCEPEYQAGVY</sequence>
<reference evidence="1" key="1">
    <citation type="submission" date="2023-02" db="EMBL/GenBank/DDBJ databases">
        <title>Genome of toxic invasive species Heracleum sosnowskyi carries increased number of genes despite the absence of recent whole-genome duplications.</title>
        <authorList>
            <person name="Schelkunov M."/>
            <person name="Shtratnikova V."/>
            <person name="Makarenko M."/>
            <person name="Klepikova A."/>
            <person name="Omelchenko D."/>
            <person name="Novikova G."/>
            <person name="Obukhova E."/>
            <person name="Bogdanov V."/>
            <person name="Penin A."/>
            <person name="Logacheva M."/>
        </authorList>
    </citation>
    <scope>NUCLEOTIDE SEQUENCE</scope>
    <source>
        <strain evidence="1">Hsosn_3</strain>
        <tissue evidence="1">Leaf</tissue>
    </source>
</reference>
<reference evidence="1" key="2">
    <citation type="submission" date="2023-05" db="EMBL/GenBank/DDBJ databases">
        <authorList>
            <person name="Schelkunov M.I."/>
        </authorList>
    </citation>
    <scope>NUCLEOTIDE SEQUENCE</scope>
    <source>
        <strain evidence="1">Hsosn_3</strain>
        <tissue evidence="1">Leaf</tissue>
    </source>
</reference>
<comment type="caution">
    <text evidence="1">The sequence shown here is derived from an EMBL/GenBank/DDBJ whole genome shotgun (WGS) entry which is preliminary data.</text>
</comment>
<dbReference type="Pfam" id="PF07207">
    <property type="entry name" value="Lir1"/>
    <property type="match status" value="1"/>
</dbReference>
<gene>
    <name evidence="1" type="ORF">POM88_041142</name>
</gene>
<evidence type="ECO:0000313" key="1">
    <source>
        <dbReference type="EMBL" id="KAK1365581.1"/>
    </source>
</evidence>
<evidence type="ECO:0000313" key="2">
    <source>
        <dbReference type="Proteomes" id="UP001237642"/>
    </source>
</evidence>
<dbReference type="GO" id="GO:0009507">
    <property type="term" value="C:chloroplast"/>
    <property type="evidence" value="ECO:0007669"/>
    <property type="project" value="InterPro"/>
</dbReference>
<accession>A0AAD8M9F8</accession>
<dbReference type="AlphaFoldDB" id="A0AAD8M9F8"/>
<dbReference type="PANTHER" id="PTHR36762:SF2">
    <property type="entry name" value="LIGHT-REGULATED PROTEIN 1, CHLOROPLASTIC"/>
    <property type="match status" value="1"/>
</dbReference>